<sequence length="770" mass="84856">MGYLRTLVIVICSLVFFASRTYQLRSYESQVLLQLRKHLEYPLLLDVWQNSSGDLCNLPSTPQLSITCQGNSITELKIMGDKLTKVSEFNGFAVPNQTLSGSFSIDSFVTTLTRLTNLRVLSLVSLGIWGPLPDKIHRLYSLEFMDLSSNFMFGSLPSQMSRMVKLHTLTLDGNFFNASLPDWLDSLPNLTVLSLKNNRLSGPLPSSLSRITTLSDIILPHNALSGKLPDMSALSGLHLLDLRENHFDSELPPFPKGLTTVLLSNNSLSGEIPEQIGKLNQLQHLDMSNNFLSGTPPAALFLLPNMSYLNLASNKLSGSLPESLNCGDALGFVDISDNTLVGRLPSCLSSTSDKRIVKFSGNCLSVDIKHQHLKSYCEEAMTEKKHSKGIALALLVGVIVGIALVVVLLAVGFLIFFRKHRAREIPSLHALPKVVQDNPPTGISSEVLANARIISQAAKLGTQGTPAYHVFSVEELEEATNNFDQSAYLGEGSIGKIYKGRLENGNYVAIRLMAMHRKYSIRNLRLRLDMLSKLRHPHLVTLLGHCVDGGLQDEATVNRLFLVYEFVPCGNFHAHLSETCPEKVLKWSERLAVLIGVAKAVHFLHTGVIPPSSCNRLKTNNILLDEHRIAKLSDYGMSILREEVDKSEAKGDASKSWHMSKLEDDVYNFGFVLLESLVGPIVRGKEEAFLLTEMASFGSQDGRRRIVDPVVLTTSSQESLSIVISITNKCISPESASRPSFEDVLWNLQYAAQVQATADADQRSDATSLS</sequence>
<accession>A0ACB9ZUT3</accession>
<keyword evidence="2" id="KW-1185">Reference proteome</keyword>
<dbReference type="EMBL" id="CM044708">
    <property type="protein sequence ID" value="KAI5651114.1"/>
    <property type="molecule type" value="Genomic_DNA"/>
</dbReference>
<name>A0ACB9ZUT3_CATRO</name>
<reference evidence="2" key="1">
    <citation type="journal article" date="2023" name="Nat. Plants">
        <title>Single-cell RNA sequencing provides a high-resolution roadmap for understanding the multicellular compartmentation of specialized metabolism.</title>
        <authorList>
            <person name="Sun S."/>
            <person name="Shen X."/>
            <person name="Li Y."/>
            <person name="Li Y."/>
            <person name="Wang S."/>
            <person name="Li R."/>
            <person name="Zhang H."/>
            <person name="Shen G."/>
            <person name="Guo B."/>
            <person name="Wei J."/>
            <person name="Xu J."/>
            <person name="St-Pierre B."/>
            <person name="Chen S."/>
            <person name="Sun C."/>
        </authorList>
    </citation>
    <scope>NUCLEOTIDE SEQUENCE [LARGE SCALE GENOMIC DNA]</scope>
</reference>
<evidence type="ECO:0000313" key="2">
    <source>
        <dbReference type="Proteomes" id="UP001060085"/>
    </source>
</evidence>
<dbReference type="Proteomes" id="UP001060085">
    <property type="component" value="Linkage Group LG08"/>
</dbReference>
<protein>
    <submittedName>
        <fullName evidence="1">Uncharacterized protein</fullName>
    </submittedName>
</protein>
<gene>
    <name evidence="1" type="ORF">M9H77_37119</name>
</gene>
<evidence type="ECO:0000313" key="1">
    <source>
        <dbReference type="EMBL" id="KAI5651114.1"/>
    </source>
</evidence>
<proteinExistence type="predicted"/>
<comment type="caution">
    <text evidence="1">The sequence shown here is derived from an EMBL/GenBank/DDBJ whole genome shotgun (WGS) entry which is preliminary data.</text>
</comment>
<organism evidence="1 2">
    <name type="scientific">Catharanthus roseus</name>
    <name type="common">Madagascar periwinkle</name>
    <name type="synonym">Vinca rosea</name>
    <dbReference type="NCBI Taxonomy" id="4058"/>
    <lineage>
        <taxon>Eukaryota</taxon>
        <taxon>Viridiplantae</taxon>
        <taxon>Streptophyta</taxon>
        <taxon>Embryophyta</taxon>
        <taxon>Tracheophyta</taxon>
        <taxon>Spermatophyta</taxon>
        <taxon>Magnoliopsida</taxon>
        <taxon>eudicotyledons</taxon>
        <taxon>Gunneridae</taxon>
        <taxon>Pentapetalae</taxon>
        <taxon>asterids</taxon>
        <taxon>lamiids</taxon>
        <taxon>Gentianales</taxon>
        <taxon>Apocynaceae</taxon>
        <taxon>Rauvolfioideae</taxon>
        <taxon>Vinceae</taxon>
        <taxon>Catharanthinae</taxon>
        <taxon>Catharanthus</taxon>
    </lineage>
</organism>